<sequence length="50" mass="5782">MISFIKSLFVYENLDNEIYTYRLAGLDYYGYLSQEATVLLLPSDLLLDLA</sequence>
<organism evidence="1 2">
    <name type="scientific">Streptococcus dentapri</name>
    <dbReference type="NCBI Taxonomy" id="573564"/>
    <lineage>
        <taxon>Bacteria</taxon>
        <taxon>Bacillati</taxon>
        <taxon>Bacillota</taxon>
        <taxon>Bacilli</taxon>
        <taxon>Lactobacillales</taxon>
        <taxon>Streptococcaceae</taxon>
        <taxon>Streptococcus</taxon>
    </lineage>
</organism>
<keyword evidence="2" id="KW-1185">Reference proteome</keyword>
<dbReference type="EMBL" id="JBHSAC010000074">
    <property type="protein sequence ID" value="MFC3932818.1"/>
    <property type="molecule type" value="Genomic_DNA"/>
</dbReference>
<evidence type="ECO:0000313" key="1">
    <source>
        <dbReference type="EMBL" id="MFC3932818.1"/>
    </source>
</evidence>
<name>A0ABV8D3B3_9STRE</name>
<accession>A0ABV8D3B3</accession>
<dbReference type="RefSeq" id="WP_380432494.1">
    <property type="nucleotide sequence ID" value="NZ_JBHSAC010000074.1"/>
</dbReference>
<gene>
    <name evidence="1" type="ORF">ACFOSE_08650</name>
</gene>
<evidence type="ECO:0000313" key="2">
    <source>
        <dbReference type="Proteomes" id="UP001595901"/>
    </source>
</evidence>
<protein>
    <submittedName>
        <fullName evidence="1">Uncharacterized protein</fullName>
    </submittedName>
</protein>
<comment type="caution">
    <text evidence="1">The sequence shown here is derived from an EMBL/GenBank/DDBJ whole genome shotgun (WGS) entry which is preliminary data.</text>
</comment>
<reference evidence="2" key="1">
    <citation type="journal article" date="2019" name="Int. J. Syst. Evol. Microbiol.">
        <title>The Global Catalogue of Microorganisms (GCM) 10K type strain sequencing project: providing services to taxonomists for standard genome sequencing and annotation.</title>
        <authorList>
            <consortium name="The Broad Institute Genomics Platform"/>
            <consortium name="The Broad Institute Genome Sequencing Center for Infectious Disease"/>
            <person name="Wu L."/>
            <person name="Ma J."/>
        </authorList>
    </citation>
    <scope>NUCLEOTIDE SEQUENCE [LARGE SCALE GENOMIC DNA]</scope>
    <source>
        <strain evidence="2">CCUG 58728</strain>
    </source>
</reference>
<dbReference type="Proteomes" id="UP001595901">
    <property type="component" value="Unassembled WGS sequence"/>
</dbReference>
<proteinExistence type="predicted"/>